<dbReference type="Proteomes" id="UP000629365">
    <property type="component" value="Unassembled WGS sequence"/>
</dbReference>
<keyword evidence="2" id="KW-1185">Reference proteome</keyword>
<proteinExistence type="predicted"/>
<reference evidence="2" key="1">
    <citation type="journal article" date="2019" name="Int. J. Syst. Evol. Microbiol.">
        <title>The Global Catalogue of Microorganisms (GCM) 10K type strain sequencing project: providing services to taxonomists for standard genome sequencing and annotation.</title>
        <authorList>
            <consortium name="The Broad Institute Genomics Platform"/>
            <consortium name="The Broad Institute Genome Sequencing Center for Infectious Disease"/>
            <person name="Wu L."/>
            <person name="Ma J."/>
        </authorList>
    </citation>
    <scope>NUCLEOTIDE SEQUENCE [LARGE SCALE GENOMIC DNA]</scope>
    <source>
        <strain evidence="2">CCM 7640</strain>
    </source>
</reference>
<comment type="caution">
    <text evidence="1">The sequence shown here is derived from an EMBL/GenBank/DDBJ whole genome shotgun (WGS) entry which is preliminary data.</text>
</comment>
<protein>
    <submittedName>
        <fullName evidence="1">Uncharacterized protein</fullName>
    </submittedName>
</protein>
<dbReference type="RefSeq" id="WP_188438116.1">
    <property type="nucleotide sequence ID" value="NZ_BMCM01000008.1"/>
</dbReference>
<organism evidence="1 2">
    <name type="scientific">Microbacterium murale</name>
    <dbReference type="NCBI Taxonomy" id="1081040"/>
    <lineage>
        <taxon>Bacteria</taxon>
        <taxon>Bacillati</taxon>
        <taxon>Actinomycetota</taxon>
        <taxon>Actinomycetes</taxon>
        <taxon>Micrococcales</taxon>
        <taxon>Microbacteriaceae</taxon>
        <taxon>Microbacterium</taxon>
    </lineage>
</organism>
<dbReference type="EMBL" id="BMCM01000008">
    <property type="protein sequence ID" value="GGD90102.1"/>
    <property type="molecule type" value="Genomic_DNA"/>
</dbReference>
<evidence type="ECO:0000313" key="2">
    <source>
        <dbReference type="Proteomes" id="UP000629365"/>
    </source>
</evidence>
<name>A0ABQ1S1E0_9MICO</name>
<accession>A0ABQ1S1E0</accession>
<evidence type="ECO:0000313" key="1">
    <source>
        <dbReference type="EMBL" id="GGD90102.1"/>
    </source>
</evidence>
<gene>
    <name evidence="1" type="ORF">GCM10007269_35890</name>
</gene>
<sequence length="98" mass="10803">MDPFEVSVDGELFRISERCEPSATITYDFTWLNGPANGTYGFSLGGIAINADETESSKASKLSREQLIAQVHGFVDSFFEDGGIGQEDFPDHVPARRR</sequence>